<keyword evidence="8 10" id="KW-0694">RNA-binding</keyword>
<comment type="subcellular location">
    <subcellularLocation>
        <location evidence="2 11">Cytoplasm</location>
    </subcellularLocation>
    <subcellularLocation>
        <location evidence="1">Nucleus</location>
    </subcellularLocation>
</comment>
<feature type="domain" description="PABC" evidence="14">
    <location>
        <begin position="560"/>
        <end position="637"/>
    </location>
</feature>
<dbReference type="SMR" id="A0A494G8K5"/>
<evidence type="ECO:0000256" key="10">
    <source>
        <dbReference type="PROSITE-ProRule" id="PRU00176"/>
    </source>
</evidence>
<dbReference type="PROSITE" id="PS50102">
    <property type="entry name" value="RRM"/>
    <property type="match status" value="4"/>
</dbReference>
<dbReference type="InterPro" id="IPR012677">
    <property type="entry name" value="Nucleotide-bd_a/b_plait_sf"/>
</dbReference>
<evidence type="ECO:0000256" key="5">
    <source>
        <dbReference type="ARBA" id="ARBA00022581"/>
    </source>
</evidence>
<dbReference type="SUPFAM" id="SSF54928">
    <property type="entry name" value="RNA-binding domain, RBD"/>
    <property type="match status" value="2"/>
</dbReference>
<dbReference type="GO" id="GO:1990904">
    <property type="term" value="C:ribonucleoprotein complex"/>
    <property type="evidence" value="ECO:0000318"/>
    <property type="project" value="GO_Central"/>
</dbReference>
<keyword evidence="7" id="KW-0810">Translation regulation</keyword>
<dbReference type="CDD" id="cd12380">
    <property type="entry name" value="RRM3_I_PABPs"/>
    <property type="match status" value="1"/>
</dbReference>
<dbReference type="CDD" id="cd12381">
    <property type="entry name" value="RRM4_I_PABPs"/>
    <property type="match status" value="1"/>
</dbReference>
<feature type="domain" description="RRM" evidence="13">
    <location>
        <begin position="48"/>
        <end position="126"/>
    </location>
</feature>
<dbReference type="InterPro" id="IPR006515">
    <property type="entry name" value="PABP_1234"/>
</dbReference>
<dbReference type="GO" id="GO:0005829">
    <property type="term" value="C:cytosol"/>
    <property type="evidence" value="ECO:0000318"/>
    <property type="project" value="GO_Central"/>
</dbReference>
<dbReference type="PROSITE" id="PS51309">
    <property type="entry name" value="PABC"/>
    <property type="match status" value="1"/>
</dbReference>
<dbReference type="PaxDb" id="4081-Solyc00g009040.2.1"/>
<dbReference type="FunFam" id="1.10.1900.10:FF:000003">
    <property type="entry name" value="Polyadenylate-binding protein"/>
    <property type="match status" value="1"/>
</dbReference>
<dbReference type="InterPro" id="IPR045305">
    <property type="entry name" value="RRM2_I_PABPs"/>
</dbReference>
<keyword evidence="5" id="KW-0945">Host-virus interaction</keyword>
<evidence type="ECO:0000256" key="9">
    <source>
        <dbReference type="ARBA" id="ARBA00023242"/>
    </source>
</evidence>
<dbReference type="InterPro" id="IPR003954">
    <property type="entry name" value="RRM_euk-type"/>
</dbReference>
<dbReference type="GO" id="GO:0003730">
    <property type="term" value="F:mRNA 3'-UTR binding"/>
    <property type="evidence" value="ECO:0000318"/>
    <property type="project" value="GO_Central"/>
</dbReference>
<evidence type="ECO:0000256" key="8">
    <source>
        <dbReference type="ARBA" id="ARBA00022884"/>
    </source>
</evidence>
<evidence type="ECO:0000256" key="6">
    <source>
        <dbReference type="ARBA" id="ARBA00022737"/>
    </source>
</evidence>
<reference evidence="15" key="2">
    <citation type="submission" date="2019-04" db="UniProtKB">
        <authorList>
            <consortium name="EnsemblPlants"/>
        </authorList>
    </citation>
    <scope>IDENTIFICATION</scope>
    <source>
        <strain evidence="15">cv. Heinz 1706</strain>
    </source>
</reference>
<feature type="domain" description="RRM" evidence="13">
    <location>
        <begin position="136"/>
        <end position="213"/>
    </location>
</feature>
<evidence type="ECO:0000313" key="15">
    <source>
        <dbReference type="EnsemblPlants" id="Solyc00g009040.3.1"/>
    </source>
</evidence>
<dbReference type="InterPro" id="IPR000504">
    <property type="entry name" value="RRM_dom"/>
</dbReference>
<dbReference type="SMART" id="SM00517">
    <property type="entry name" value="PolyA"/>
    <property type="match status" value="1"/>
</dbReference>
<dbReference type="InterPro" id="IPR036053">
    <property type="entry name" value="PABP-dom"/>
</dbReference>
<protein>
    <recommendedName>
        <fullName evidence="11">Polyadenylate-binding protein</fullName>
        <shortName evidence="11">PABP</shortName>
    </recommendedName>
</protein>
<dbReference type="Gramene" id="Solyc00g009040.3.1">
    <property type="protein sequence ID" value="Solyc00g009040.3.1"/>
    <property type="gene ID" value="Solyc00g009040.3"/>
</dbReference>
<evidence type="ECO:0000259" key="13">
    <source>
        <dbReference type="PROSITE" id="PS50102"/>
    </source>
</evidence>
<dbReference type="AlphaFoldDB" id="A0A494G8K5"/>
<dbReference type="SUPFAM" id="SSF63570">
    <property type="entry name" value="PABC (PABP) domain"/>
    <property type="match status" value="1"/>
</dbReference>
<dbReference type="GO" id="GO:0005634">
    <property type="term" value="C:nucleus"/>
    <property type="evidence" value="ECO:0000318"/>
    <property type="project" value="GO_Central"/>
</dbReference>
<dbReference type="FunFam" id="3.30.70.330:FF:000285">
    <property type="entry name" value="Polyadenylate-binding protein"/>
    <property type="match status" value="1"/>
</dbReference>
<keyword evidence="16" id="KW-1185">Reference proteome</keyword>
<dbReference type="FunCoup" id="A0A494G8K5">
    <property type="interactions" value="2157"/>
</dbReference>
<keyword evidence="4 11" id="KW-0963">Cytoplasm</keyword>
<keyword evidence="9" id="KW-0539">Nucleus</keyword>
<dbReference type="InterPro" id="IPR035979">
    <property type="entry name" value="RBD_domain_sf"/>
</dbReference>
<evidence type="ECO:0000256" key="3">
    <source>
        <dbReference type="ARBA" id="ARBA00008557"/>
    </source>
</evidence>
<evidence type="ECO:0000313" key="16">
    <source>
        <dbReference type="Proteomes" id="UP000004994"/>
    </source>
</evidence>
<evidence type="ECO:0000256" key="11">
    <source>
        <dbReference type="RuleBase" id="RU362004"/>
    </source>
</evidence>
<dbReference type="STRING" id="4081.A0A494G8K5"/>
<dbReference type="Proteomes" id="UP000004994">
    <property type="component" value="Unassembled WGS sequence"/>
</dbReference>
<evidence type="ECO:0000256" key="12">
    <source>
        <dbReference type="SAM" id="MobiDB-lite"/>
    </source>
</evidence>
<evidence type="ECO:0000259" key="14">
    <source>
        <dbReference type="PROSITE" id="PS51309"/>
    </source>
</evidence>
<name>A0A494G8K5_SOLLC</name>
<comment type="function">
    <text evidence="11">Binds the poly(A) tail of mRNA.</text>
</comment>
<gene>
    <name evidence="15" type="primary">LOC101264108</name>
</gene>
<dbReference type="NCBIfam" id="TIGR01628">
    <property type="entry name" value="PABP-1234"/>
    <property type="match status" value="1"/>
</dbReference>
<dbReference type="SMART" id="SM00361">
    <property type="entry name" value="RRM_1"/>
    <property type="match status" value="3"/>
</dbReference>
<dbReference type="GO" id="GO:0006417">
    <property type="term" value="P:regulation of translation"/>
    <property type="evidence" value="ECO:0007669"/>
    <property type="project" value="UniProtKB-KW"/>
</dbReference>
<reference evidence="15" key="1">
    <citation type="journal article" date="2012" name="Nature">
        <title>The tomato genome sequence provides insights into fleshy fruit evolution.</title>
        <authorList>
            <consortium name="Tomato Genome Consortium"/>
        </authorList>
    </citation>
    <scope>NUCLEOTIDE SEQUENCE [LARGE SCALE GENOMIC DNA]</scope>
    <source>
        <strain evidence="15">cv. Heinz 1706</strain>
    </source>
</reference>
<dbReference type="Pfam" id="PF00076">
    <property type="entry name" value="RRM_1"/>
    <property type="match status" value="4"/>
</dbReference>
<comment type="similarity">
    <text evidence="3 11">Belongs to the polyadenylate-binding protein type-1 family.</text>
</comment>
<proteinExistence type="inferred from homology"/>
<dbReference type="PANTHER" id="PTHR24012">
    <property type="entry name" value="RNA BINDING PROTEIN"/>
    <property type="match status" value="1"/>
</dbReference>
<dbReference type="EnsemblPlants" id="Solyc00g009040.3.1">
    <property type="protein sequence ID" value="Solyc00g009040.3.1"/>
    <property type="gene ID" value="Solyc00g009040.3"/>
</dbReference>
<dbReference type="GO" id="GO:0008266">
    <property type="term" value="F:poly(U) RNA binding"/>
    <property type="evidence" value="ECO:0000318"/>
    <property type="project" value="GO_Central"/>
</dbReference>
<feature type="domain" description="RRM" evidence="13">
    <location>
        <begin position="329"/>
        <end position="406"/>
    </location>
</feature>
<feature type="domain" description="RRM" evidence="13">
    <location>
        <begin position="226"/>
        <end position="303"/>
    </location>
</feature>
<dbReference type="GeneID" id="101264108"/>
<dbReference type="InParanoid" id="A0A494G8K5"/>
<dbReference type="Pfam" id="PF00658">
    <property type="entry name" value="MLLE"/>
    <property type="match status" value="1"/>
</dbReference>
<dbReference type="FunFam" id="3.30.70.330:FF:000239">
    <property type="entry name" value="Polyadenylate-binding protein"/>
    <property type="match status" value="1"/>
</dbReference>
<dbReference type="Gene3D" id="1.10.1900.10">
    <property type="entry name" value="c-terminal domain of poly(a) binding protein"/>
    <property type="match status" value="1"/>
</dbReference>
<keyword evidence="6" id="KW-0677">Repeat</keyword>
<feature type="region of interest" description="Disordered" evidence="12">
    <location>
        <begin position="492"/>
        <end position="519"/>
    </location>
</feature>
<dbReference type="Gene3D" id="3.30.70.330">
    <property type="match status" value="4"/>
</dbReference>
<accession>A0A494G8K5</accession>
<evidence type="ECO:0000256" key="2">
    <source>
        <dbReference type="ARBA" id="ARBA00004496"/>
    </source>
</evidence>
<dbReference type="OMA" id="NATYSMA"/>
<dbReference type="FunFam" id="3.30.70.330:FF:000217">
    <property type="entry name" value="Polyadenylate-binding protein"/>
    <property type="match status" value="1"/>
</dbReference>
<dbReference type="SMART" id="SM00360">
    <property type="entry name" value="RRM"/>
    <property type="match status" value="4"/>
</dbReference>
<dbReference type="CDD" id="cd12379">
    <property type="entry name" value="RRM2_I_PABPs"/>
    <property type="match status" value="1"/>
</dbReference>
<dbReference type="InterPro" id="IPR002004">
    <property type="entry name" value="PABP_HYD_C"/>
</dbReference>
<evidence type="ECO:0000256" key="1">
    <source>
        <dbReference type="ARBA" id="ARBA00004123"/>
    </source>
</evidence>
<organism evidence="15">
    <name type="scientific">Solanum lycopersicum</name>
    <name type="common">Tomato</name>
    <name type="synonym">Lycopersicon esculentum</name>
    <dbReference type="NCBI Taxonomy" id="4081"/>
    <lineage>
        <taxon>Eukaryota</taxon>
        <taxon>Viridiplantae</taxon>
        <taxon>Streptophyta</taxon>
        <taxon>Embryophyta</taxon>
        <taxon>Tracheophyta</taxon>
        <taxon>Spermatophyta</taxon>
        <taxon>Magnoliopsida</taxon>
        <taxon>eudicotyledons</taxon>
        <taxon>Gunneridae</taxon>
        <taxon>Pentapetalae</taxon>
        <taxon>asterids</taxon>
        <taxon>lamiids</taxon>
        <taxon>Solanales</taxon>
        <taxon>Solanaceae</taxon>
        <taxon>Solanoideae</taxon>
        <taxon>Solaneae</taxon>
        <taxon>Solanum</taxon>
        <taxon>Solanum subgen. Lycopersicon</taxon>
    </lineage>
</organism>
<dbReference type="RefSeq" id="XP_025884620.1">
    <property type="nucleotide sequence ID" value="XM_026028835.2"/>
</dbReference>
<sequence length="650" mass="70737">MAAVPQLPATVQIPAAVTASAAAAAVGVTPPPSPNVVGGTGSGGAGQYSLYVGDLDTAVDEGQLYEVFNQVAPVLSVRVCRDQSRRASLGYAYVNFTSTQDATTARELLNFTQVNGKPMRIMFSHRDPSLRKSGYANVFIKNLDSSIDNKALQDTFGAFGTVLSCKVAVDSNGQSKGYGFVQFDQDEAAQKAINRLNGMLINDKQVYVGYFIRGQERRGNVCEKFTNVYVKNLPESTSDEDLKKLFEKYGTITSAVVMTDSSGKSKCFGFVNFETWDAAASAVEELNGSSLNENVLYVGKAQKKSEREADLRAKFEQERASRFEKLKGANLYLKNLDDTVNDENLKELFVEYGTITSCKVMRDAKGSSKGSGFVAFSTPEEATRALNEMNGKLIGRKPLFVAVAQRKDERRVWLQQTHFAQLRPTGLMTPPPGGMPGYHTGAPRLAPPQVYFGQAVAPQAAGFGYQQQFMPGLRPGVGPNFLLPYQFQRQGQHGRIGGRRGGTPHHQQQWNPGRFNPNGRNGMYPSISQGMMGSIMQAPFDASSAMTAPPLDIQRSNPVPPSTLASSLAFASPEDQHAMLGEQLFPLVEHIERDHAGKVTGMLLEMDQTEVLHLIESPDDLKEKVSEAMNVLRVAPASVGDKFGSLTLNE</sequence>
<evidence type="ECO:0000256" key="4">
    <source>
        <dbReference type="ARBA" id="ARBA00022490"/>
    </source>
</evidence>
<evidence type="ECO:0000256" key="7">
    <source>
        <dbReference type="ARBA" id="ARBA00022845"/>
    </source>
</evidence>
<dbReference type="GO" id="GO:0008143">
    <property type="term" value="F:poly(A) binding"/>
    <property type="evidence" value="ECO:0000318"/>
    <property type="project" value="GO_Central"/>
</dbReference>
<dbReference type="OrthoDB" id="19742at2759"/>